<accession>A0AAQ3RGM3</accession>
<protein>
    <submittedName>
        <fullName evidence="1">Uncharacterized protein</fullName>
    </submittedName>
</protein>
<reference evidence="1 2" key="1">
    <citation type="journal article" date="2023" name="Life. Sci Alliance">
        <title>Evolutionary insights into 3D genome organization and epigenetic landscape of Vigna mungo.</title>
        <authorList>
            <person name="Junaid A."/>
            <person name="Singh B."/>
            <person name="Bhatia S."/>
        </authorList>
    </citation>
    <scope>NUCLEOTIDE SEQUENCE [LARGE SCALE GENOMIC DNA]</scope>
    <source>
        <strain evidence="1">Urdbean</strain>
    </source>
</reference>
<name>A0AAQ3RGM3_VIGMU</name>
<organism evidence="1 2">
    <name type="scientific">Vigna mungo</name>
    <name type="common">Black gram</name>
    <name type="synonym">Phaseolus mungo</name>
    <dbReference type="NCBI Taxonomy" id="3915"/>
    <lineage>
        <taxon>Eukaryota</taxon>
        <taxon>Viridiplantae</taxon>
        <taxon>Streptophyta</taxon>
        <taxon>Embryophyta</taxon>
        <taxon>Tracheophyta</taxon>
        <taxon>Spermatophyta</taxon>
        <taxon>Magnoliopsida</taxon>
        <taxon>eudicotyledons</taxon>
        <taxon>Gunneridae</taxon>
        <taxon>Pentapetalae</taxon>
        <taxon>rosids</taxon>
        <taxon>fabids</taxon>
        <taxon>Fabales</taxon>
        <taxon>Fabaceae</taxon>
        <taxon>Papilionoideae</taxon>
        <taxon>50 kb inversion clade</taxon>
        <taxon>NPAAA clade</taxon>
        <taxon>indigoferoid/millettioid clade</taxon>
        <taxon>Phaseoleae</taxon>
        <taxon>Vigna</taxon>
    </lineage>
</organism>
<keyword evidence="2" id="KW-1185">Reference proteome</keyword>
<dbReference type="AlphaFoldDB" id="A0AAQ3RGM3"/>
<evidence type="ECO:0000313" key="1">
    <source>
        <dbReference type="EMBL" id="WVY92067.1"/>
    </source>
</evidence>
<evidence type="ECO:0000313" key="2">
    <source>
        <dbReference type="Proteomes" id="UP001374535"/>
    </source>
</evidence>
<dbReference type="Proteomes" id="UP001374535">
    <property type="component" value="Chromosome 11"/>
</dbReference>
<gene>
    <name evidence="1" type="ORF">V8G54_037581</name>
</gene>
<proteinExistence type="predicted"/>
<sequence>MMQKQFGVMWVCSPKHHGCRRQCRRSLTGHIRTRILRIHLVSSPRCRHVLRPLPTVVISVAVTHLDPKNIGVCVGLYEIVSPPLDGLERVSVLAGSRDLLAVLYGSPGEECDGECHGQTKFHIVPCIIVPSNQIHPLF</sequence>
<dbReference type="EMBL" id="CP144690">
    <property type="protein sequence ID" value="WVY92067.1"/>
    <property type="molecule type" value="Genomic_DNA"/>
</dbReference>